<feature type="transmembrane region" description="Helical" evidence="1">
    <location>
        <begin position="240"/>
        <end position="260"/>
    </location>
</feature>
<dbReference type="InterPro" id="IPR004513">
    <property type="entry name" value="FtsX"/>
</dbReference>
<feature type="transmembrane region" description="Helical" evidence="1">
    <location>
        <begin position="290"/>
        <end position="309"/>
    </location>
</feature>
<dbReference type="RefSeq" id="WP_075869900.1">
    <property type="nucleotide sequence ID" value="NZ_CALYQA010000002.1"/>
</dbReference>
<keyword evidence="1" id="KW-1133">Transmembrane helix</keyword>
<keyword evidence="3" id="KW-1185">Reference proteome</keyword>
<keyword evidence="2" id="KW-0132">Cell division</keyword>
<keyword evidence="1" id="KW-0472">Membrane</keyword>
<accession>A0A1R0FBH9</accession>
<keyword evidence="1" id="KW-0812">Transmembrane</keyword>
<protein>
    <submittedName>
        <fullName evidence="2">Cell division transport system permease protein</fullName>
    </submittedName>
</protein>
<dbReference type="OrthoDB" id="9814843at2"/>
<dbReference type="EMBL" id="LXYT01000001">
    <property type="protein sequence ID" value="OLY44228.1"/>
    <property type="molecule type" value="Genomic_DNA"/>
</dbReference>
<sequence length="324" mass="35076">MTELSSPQNPTRFWPKENTPAQTSIVPASDVAGQALVVVIAIMTFLASLAIGGVDLIAYSAHNWESQISREATIQVRPTDGLDIEKTLNYAVELVKGFQGVKSAKIIDRTQTERLLEPWIGTGLELKELPIPRLIVVTLDDTNTADFGMISDAIATQVPGGSFDDHRNAINRLVTMAHATIIIGLVILALVISALTLTIIFATRSALSANQHIVEVLHFIGAESGFIARQFDFHFFKTGFKGALLGGVASIVVFLAFSLWTRFTAGTAGSDQASALFGRFSLGLASDIKIFILIGFVALLTMITSRLTILSQLKSIDRRESDLF</sequence>
<dbReference type="Proteomes" id="UP000187344">
    <property type="component" value="Unassembled WGS sequence"/>
</dbReference>
<organism evidence="2 3">
    <name type="scientific">Bartonella apis</name>
    <dbReference type="NCBI Taxonomy" id="1686310"/>
    <lineage>
        <taxon>Bacteria</taxon>
        <taxon>Pseudomonadati</taxon>
        <taxon>Pseudomonadota</taxon>
        <taxon>Alphaproteobacteria</taxon>
        <taxon>Hyphomicrobiales</taxon>
        <taxon>Bartonellaceae</taxon>
        <taxon>Bartonella</taxon>
    </lineage>
</organism>
<evidence type="ECO:0000256" key="1">
    <source>
        <dbReference type="SAM" id="Phobius"/>
    </source>
</evidence>
<dbReference type="AlphaFoldDB" id="A0A1R0FBH9"/>
<gene>
    <name evidence="2" type="ORF">PEB0149_016950</name>
</gene>
<keyword evidence="2" id="KW-0131">Cell cycle</keyword>
<evidence type="ECO:0000313" key="2">
    <source>
        <dbReference type="EMBL" id="OLY44228.1"/>
    </source>
</evidence>
<dbReference type="GO" id="GO:0016020">
    <property type="term" value="C:membrane"/>
    <property type="evidence" value="ECO:0007669"/>
    <property type="project" value="InterPro"/>
</dbReference>
<dbReference type="PANTHER" id="PTHR47755">
    <property type="entry name" value="CELL DIVISION PROTEIN FTSX"/>
    <property type="match status" value="1"/>
</dbReference>
<proteinExistence type="predicted"/>
<dbReference type="GO" id="GO:0051301">
    <property type="term" value="P:cell division"/>
    <property type="evidence" value="ECO:0007669"/>
    <property type="project" value="UniProtKB-KW"/>
</dbReference>
<reference evidence="2 3" key="1">
    <citation type="submission" date="2016-12" db="EMBL/GenBank/DDBJ databases">
        <title>Comparative genomics of Bartonella apis.</title>
        <authorList>
            <person name="Engel P."/>
        </authorList>
    </citation>
    <scope>NUCLEOTIDE SEQUENCE [LARGE SCALE GENOMIC DNA]</scope>
    <source>
        <strain evidence="2 3">PEB0149</strain>
    </source>
</reference>
<comment type="caution">
    <text evidence="2">The sequence shown here is derived from an EMBL/GenBank/DDBJ whole genome shotgun (WGS) entry which is preliminary data.</text>
</comment>
<feature type="transmembrane region" description="Helical" evidence="1">
    <location>
        <begin position="181"/>
        <end position="203"/>
    </location>
</feature>
<dbReference type="GO" id="GO:0032153">
    <property type="term" value="C:cell division site"/>
    <property type="evidence" value="ECO:0007669"/>
    <property type="project" value="TreeGrafter"/>
</dbReference>
<name>A0A1R0FBH9_9HYPH</name>
<feature type="transmembrane region" description="Helical" evidence="1">
    <location>
        <begin position="35"/>
        <end position="59"/>
    </location>
</feature>
<dbReference type="PANTHER" id="PTHR47755:SF1">
    <property type="entry name" value="CELL DIVISION PROTEIN FTSX"/>
    <property type="match status" value="1"/>
</dbReference>
<evidence type="ECO:0000313" key="3">
    <source>
        <dbReference type="Proteomes" id="UP000187344"/>
    </source>
</evidence>